<evidence type="ECO:0000313" key="9">
    <source>
        <dbReference type="EMBL" id="QEK13053.1"/>
    </source>
</evidence>
<gene>
    <name evidence="9" type="ORF">FQB35_12395</name>
</gene>
<evidence type="ECO:0000256" key="2">
    <source>
        <dbReference type="ARBA" id="ARBA00008610"/>
    </source>
</evidence>
<sequence length="346" mass="37570">MKKAIVLLLVMTIITTMALTGCGKTEEAVAPVEGEKDALKVGLVVAGGLGDRSFYDSSNEGIEKAKEELGIEAKVFECRNDASLFNDQLIQASQYASVVVVVGFEFYDAIQEVAAEFPDVKYIYVDNVVEGISNITCIDYMENEGSFLAGALAAMLTQDKNIEGMNEEKIIGMVGGMDIPVIRNFKVGYEQGAKYIDPEIKVETIFAGDFEDPAKGKESALALYAKGVDVIFSVAGKTGEGVFEAAKDSKAYAIGVDSDQRYINPDAIVASMIKGVGLSIYESIQRIQDGTFETGKVYKYGIKENGVKMGYGTADMKQFVTDDMRAKLEEIQEKIVNGEIQVDEVK</sequence>
<dbReference type="GO" id="GO:0005886">
    <property type="term" value="C:plasma membrane"/>
    <property type="evidence" value="ECO:0007669"/>
    <property type="project" value="UniProtKB-SubCell"/>
</dbReference>
<evidence type="ECO:0000256" key="6">
    <source>
        <dbReference type="ARBA" id="ARBA00023288"/>
    </source>
</evidence>
<dbReference type="CDD" id="cd19964">
    <property type="entry name" value="PBP1_BMP-like"/>
    <property type="match status" value="1"/>
</dbReference>
<keyword evidence="3" id="KW-1003">Cell membrane</keyword>
<dbReference type="InterPro" id="IPR028082">
    <property type="entry name" value="Peripla_BP_I"/>
</dbReference>
<proteinExistence type="inferred from homology"/>
<keyword evidence="6" id="KW-0449">Lipoprotein</keyword>
<evidence type="ECO:0000256" key="3">
    <source>
        <dbReference type="ARBA" id="ARBA00022475"/>
    </source>
</evidence>
<keyword evidence="4 7" id="KW-0732">Signal</keyword>
<dbReference type="PANTHER" id="PTHR34296:SF2">
    <property type="entry name" value="ABC TRANSPORTER GUANOSINE-BINDING PROTEIN NUPN"/>
    <property type="match status" value="1"/>
</dbReference>
<accession>A0A5C0SF33</accession>
<dbReference type="SUPFAM" id="SSF53822">
    <property type="entry name" value="Periplasmic binding protein-like I"/>
    <property type="match status" value="1"/>
</dbReference>
<protein>
    <submittedName>
        <fullName evidence="9">BMP family ABC transporter substrate-binding protein</fullName>
    </submittedName>
</protein>
<dbReference type="Gene3D" id="3.40.50.2300">
    <property type="match status" value="2"/>
</dbReference>
<comment type="subcellular location">
    <subcellularLocation>
        <location evidence="1">Cell membrane</location>
        <topology evidence="1">Lipid-anchor</topology>
    </subcellularLocation>
</comment>
<dbReference type="EMBL" id="CP042243">
    <property type="protein sequence ID" value="QEK13053.1"/>
    <property type="molecule type" value="Genomic_DNA"/>
</dbReference>
<comment type="similarity">
    <text evidence="2">Belongs to the BMP lipoprotein family.</text>
</comment>
<evidence type="ECO:0000256" key="5">
    <source>
        <dbReference type="ARBA" id="ARBA00023136"/>
    </source>
</evidence>
<dbReference type="InterPro" id="IPR050957">
    <property type="entry name" value="BMP_lipoprotein"/>
</dbReference>
<feature type="domain" description="ABC transporter substrate-binding protein PnrA-like" evidence="8">
    <location>
        <begin position="39"/>
        <end position="344"/>
    </location>
</feature>
<dbReference type="Pfam" id="PF02608">
    <property type="entry name" value="Bmp"/>
    <property type="match status" value="1"/>
</dbReference>
<dbReference type="OrthoDB" id="9769871at2"/>
<keyword evidence="5" id="KW-0472">Membrane</keyword>
<feature type="signal peptide" evidence="7">
    <location>
        <begin position="1"/>
        <end position="18"/>
    </location>
</feature>
<feature type="chain" id="PRO_5038917925" evidence="7">
    <location>
        <begin position="19"/>
        <end position="346"/>
    </location>
</feature>
<name>A0A5C0SF33_CRATE</name>
<dbReference type="RefSeq" id="WP_148810190.1">
    <property type="nucleotide sequence ID" value="NZ_CP042243.1"/>
</dbReference>
<evidence type="ECO:0000256" key="4">
    <source>
        <dbReference type="ARBA" id="ARBA00022729"/>
    </source>
</evidence>
<organism evidence="9 10">
    <name type="scientific">Crassaminicella thermophila</name>
    <dbReference type="NCBI Taxonomy" id="2599308"/>
    <lineage>
        <taxon>Bacteria</taxon>
        <taxon>Bacillati</taxon>
        <taxon>Bacillota</taxon>
        <taxon>Clostridia</taxon>
        <taxon>Eubacteriales</taxon>
        <taxon>Clostridiaceae</taxon>
        <taxon>Crassaminicella</taxon>
    </lineage>
</organism>
<keyword evidence="10" id="KW-1185">Reference proteome</keyword>
<dbReference type="AlphaFoldDB" id="A0A5C0SF33"/>
<evidence type="ECO:0000313" key="10">
    <source>
        <dbReference type="Proteomes" id="UP000324646"/>
    </source>
</evidence>
<evidence type="ECO:0000256" key="1">
    <source>
        <dbReference type="ARBA" id="ARBA00004193"/>
    </source>
</evidence>
<evidence type="ECO:0000259" key="8">
    <source>
        <dbReference type="Pfam" id="PF02608"/>
    </source>
</evidence>
<dbReference type="KEGG" id="crs:FQB35_12395"/>
<dbReference type="PANTHER" id="PTHR34296">
    <property type="entry name" value="TRANSCRIPTIONAL ACTIVATOR PROTEIN MED"/>
    <property type="match status" value="1"/>
</dbReference>
<reference evidence="9 10" key="1">
    <citation type="submission" date="2019-07" db="EMBL/GenBank/DDBJ databases">
        <title>Complete genome of Crassaminicella thermophila SY095.</title>
        <authorList>
            <person name="Li X."/>
        </authorList>
    </citation>
    <scope>NUCLEOTIDE SEQUENCE [LARGE SCALE GENOMIC DNA]</scope>
    <source>
        <strain evidence="9 10">SY095</strain>
    </source>
</reference>
<dbReference type="PROSITE" id="PS51257">
    <property type="entry name" value="PROKAR_LIPOPROTEIN"/>
    <property type="match status" value="1"/>
</dbReference>
<evidence type="ECO:0000256" key="7">
    <source>
        <dbReference type="SAM" id="SignalP"/>
    </source>
</evidence>
<dbReference type="InterPro" id="IPR003760">
    <property type="entry name" value="PnrA-like"/>
</dbReference>
<dbReference type="Proteomes" id="UP000324646">
    <property type="component" value="Chromosome"/>
</dbReference>